<protein>
    <submittedName>
        <fullName evidence="2">Uncharacterized protein</fullName>
    </submittedName>
</protein>
<evidence type="ECO:0000313" key="3">
    <source>
        <dbReference type="Proteomes" id="UP000654370"/>
    </source>
</evidence>
<evidence type="ECO:0000256" key="1">
    <source>
        <dbReference type="SAM" id="SignalP"/>
    </source>
</evidence>
<dbReference type="EMBL" id="JAEPQZ010000009">
    <property type="protein sequence ID" value="KAG2177026.1"/>
    <property type="molecule type" value="Genomic_DNA"/>
</dbReference>
<evidence type="ECO:0000313" key="2">
    <source>
        <dbReference type="EMBL" id="KAG2177026.1"/>
    </source>
</evidence>
<reference evidence="2" key="1">
    <citation type="submission" date="2020-12" db="EMBL/GenBank/DDBJ databases">
        <title>Metabolic potential, ecology and presence of endohyphal bacteria is reflected in genomic diversity of Mucoromycotina.</title>
        <authorList>
            <person name="Muszewska A."/>
            <person name="Okrasinska A."/>
            <person name="Steczkiewicz K."/>
            <person name="Drgas O."/>
            <person name="Orlowska M."/>
            <person name="Perlinska-Lenart U."/>
            <person name="Aleksandrzak-Piekarczyk T."/>
            <person name="Szatraj K."/>
            <person name="Zielenkiewicz U."/>
            <person name="Pilsyk S."/>
            <person name="Malc E."/>
            <person name="Mieczkowski P."/>
            <person name="Kruszewska J.S."/>
            <person name="Biernat P."/>
            <person name="Pawlowska J."/>
        </authorList>
    </citation>
    <scope>NUCLEOTIDE SEQUENCE</scope>
    <source>
        <strain evidence="2">WA0000067209</strain>
    </source>
</reference>
<dbReference type="AlphaFoldDB" id="A0A8H7PN73"/>
<dbReference type="Proteomes" id="UP000654370">
    <property type="component" value="Unassembled WGS sequence"/>
</dbReference>
<keyword evidence="3" id="KW-1185">Reference proteome</keyword>
<feature type="chain" id="PRO_5034998398" evidence="1">
    <location>
        <begin position="33"/>
        <end position="157"/>
    </location>
</feature>
<sequence length="157" mass="17656">MLRLPFYSGNSSNHISIILLLAILSLVSQTLAVFKDGTYTITLPLLKNIYLTADDGNVKLSFSPSYWKVESCGNDSFHIKPLYYDRYLVLLDDQGKVGVTPQPQEWYIPGTKFTDGPYYVGIRDPPGVLTREVGNIKLVPRLDGLGAEQLWHFGFIE</sequence>
<proteinExistence type="predicted"/>
<organism evidence="2 3">
    <name type="scientific">Mortierella isabellina</name>
    <name type="common">Filamentous fungus</name>
    <name type="synonym">Umbelopsis isabellina</name>
    <dbReference type="NCBI Taxonomy" id="91625"/>
    <lineage>
        <taxon>Eukaryota</taxon>
        <taxon>Fungi</taxon>
        <taxon>Fungi incertae sedis</taxon>
        <taxon>Mucoromycota</taxon>
        <taxon>Mucoromycotina</taxon>
        <taxon>Umbelopsidomycetes</taxon>
        <taxon>Umbelopsidales</taxon>
        <taxon>Umbelopsidaceae</taxon>
        <taxon>Umbelopsis</taxon>
    </lineage>
</organism>
<gene>
    <name evidence="2" type="ORF">INT43_007680</name>
</gene>
<name>A0A8H7PN73_MORIS</name>
<keyword evidence="1" id="KW-0732">Signal</keyword>
<feature type="signal peptide" evidence="1">
    <location>
        <begin position="1"/>
        <end position="32"/>
    </location>
</feature>
<accession>A0A8H7PN73</accession>
<dbReference type="OrthoDB" id="10323794at2759"/>
<comment type="caution">
    <text evidence="2">The sequence shown here is derived from an EMBL/GenBank/DDBJ whole genome shotgun (WGS) entry which is preliminary data.</text>
</comment>